<dbReference type="Proteomes" id="UP000198718">
    <property type="component" value="Unassembled WGS sequence"/>
</dbReference>
<dbReference type="OrthoDB" id="9785474at2"/>
<dbReference type="AlphaFoldDB" id="A0A1G8ZHR0"/>
<accession>A0A1G8ZHR0</accession>
<proteinExistence type="predicted"/>
<dbReference type="Gene3D" id="1.20.120.520">
    <property type="entry name" value="nmb1532 protein domain like"/>
    <property type="match status" value="1"/>
</dbReference>
<reference evidence="2 3" key="1">
    <citation type="submission" date="2016-10" db="EMBL/GenBank/DDBJ databases">
        <authorList>
            <person name="de Groot N.N."/>
        </authorList>
    </citation>
    <scope>NUCLEOTIDE SEQUENCE [LARGE SCALE GENOMIC DNA]</scope>
    <source>
        <strain evidence="2 3">DSM 18346</strain>
    </source>
</reference>
<dbReference type="Pfam" id="PF01814">
    <property type="entry name" value="Hemerythrin"/>
    <property type="match status" value="1"/>
</dbReference>
<name>A0A1G8ZHR0_9FIRM</name>
<feature type="domain" description="Hemerythrin-like" evidence="1">
    <location>
        <begin position="3"/>
        <end position="139"/>
    </location>
</feature>
<sequence>MKAVKILMDEHQNILRMLKVIRRLCLQTFNTKEVYYKGYYAAIDFIRNYADKFHHGKEEDILFDKMSTELGEAIKTGPIYGMLAEHDLGRLFVKNLEEALHKAEEGGEEAKLDIIVNAVAYTDLLYRHIEKEDAAIFTFAEKSFNNDLQHWVDAEFENAKERLDSEKTEEKYIALLNELESYVKDL</sequence>
<dbReference type="GO" id="GO:0005886">
    <property type="term" value="C:plasma membrane"/>
    <property type="evidence" value="ECO:0007669"/>
    <property type="project" value="TreeGrafter"/>
</dbReference>
<dbReference type="PANTHER" id="PTHR39966">
    <property type="entry name" value="BLL2471 PROTEIN-RELATED"/>
    <property type="match status" value="1"/>
</dbReference>
<dbReference type="InterPro" id="IPR012312">
    <property type="entry name" value="Hemerythrin-like"/>
</dbReference>
<dbReference type="STRING" id="393762.SAMN05660472_00869"/>
<organism evidence="2 3">
    <name type="scientific">Natronincola ferrireducens</name>
    <dbReference type="NCBI Taxonomy" id="393762"/>
    <lineage>
        <taxon>Bacteria</taxon>
        <taxon>Bacillati</taxon>
        <taxon>Bacillota</taxon>
        <taxon>Clostridia</taxon>
        <taxon>Peptostreptococcales</taxon>
        <taxon>Natronincolaceae</taxon>
        <taxon>Natronincola</taxon>
    </lineage>
</organism>
<gene>
    <name evidence="2" type="ORF">SAMN05660472_00869</name>
</gene>
<evidence type="ECO:0000313" key="3">
    <source>
        <dbReference type="Proteomes" id="UP000198718"/>
    </source>
</evidence>
<protein>
    <submittedName>
        <fullName evidence="2">Hemerythrin-like domain-containing protein</fullName>
    </submittedName>
</protein>
<dbReference type="EMBL" id="FNFP01000001">
    <property type="protein sequence ID" value="SDK14629.1"/>
    <property type="molecule type" value="Genomic_DNA"/>
</dbReference>
<dbReference type="PANTHER" id="PTHR39966:SF1">
    <property type="entry name" value="HEMERYTHRIN-LIKE DOMAIN-CONTAINING PROTEIN"/>
    <property type="match status" value="1"/>
</dbReference>
<evidence type="ECO:0000259" key="1">
    <source>
        <dbReference type="Pfam" id="PF01814"/>
    </source>
</evidence>
<dbReference type="RefSeq" id="WP_090550762.1">
    <property type="nucleotide sequence ID" value="NZ_FNFP01000001.1"/>
</dbReference>
<evidence type="ECO:0000313" key="2">
    <source>
        <dbReference type="EMBL" id="SDK14629.1"/>
    </source>
</evidence>
<keyword evidence="3" id="KW-1185">Reference proteome</keyword>